<feature type="compositionally biased region" description="Polar residues" evidence="1">
    <location>
        <begin position="3656"/>
        <end position="3675"/>
    </location>
</feature>
<feature type="region of interest" description="Disordered" evidence="1">
    <location>
        <begin position="3692"/>
        <end position="3712"/>
    </location>
</feature>
<feature type="region of interest" description="Disordered" evidence="1">
    <location>
        <begin position="1534"/>
        <end position="1611"/>
    </location>
</feature>
<feature type="region of interest" description="Disordered" evidence="1">
    <location>
        <begin position="1469"/>
        <end position="1497"/>
    </location>
</feature>
<feature type="compositionally biased region" description="Basic residues" evidence="1">
    <location>
        <begin position="2276"/>
        <end position="2287"/>
    </location>
</feature>
<feature type="compositionally biased region" description="Basic and acidic residues" evidence="1">
    <location>
        <begin position="300"/>
        <end position="314"/>
    </location>
</feature>
<feature type="compositionally biased region" description="Polar residues" evidence="1">
    <location>
        <begin position="3110"/>
        <end position="3122"/>
    </location>
</feature>
<feature type="region of interest" description="Disordered" evidence="1">
    <location>
        <begin position="3942"/>
        <end position="4040"/>
    </location>
</feature>
<feature type="region of interest" description="Disordered" evidence="1">
    <location>
        <begin position="3041"/>
        <end position="3060"/>
    </location>
</feature>
<feature type="region of interest" description="Disordered" evidence="1">
    <location>
        <begin position="2585"/>
        <end position="2606"/>
    </location>
</feature>
<evidence type="ECO:0000256" key="1">
    <source>
        <dbReference type="SAM" id="MobiDB-lite"/>
    </source>
</evidence>
<name>A0A0A1XAZ1_ZEUCU</name>
<feature type="region of interest" description="Disordered" evidence="1">
    <location>
        <begin position="2244"/>
        <end position="2263"/>
    </location>
</feature>
<feature type="region of interest" description="Disordered" evidence="1">
    <location>
        <begin position="2270"/>
        <end position="2299"/>
    </location>
</feature>
<feature type="compositionally biased region" description="Polar residues" evidence="1">
    <location>
        <begin position="2392"/>
        <end position="2417"/>
    </location>
</feature>
<feature type="compositionally biased region" description="Basic and acidic residues" evidence="1">
    <location>
        <begin position="767"/>
        <end position="796"/>
    </location>
</feature>
<feature type="compositionally biased region" description="Basic and acidic residues" evidence="1">
    <location>
        <begin position="3376"/>
        <end position="3389"/>
    </location>
</feature>
<feature type="compositionally biased region" description="Polar residues" evidence="1">
    <location>
        <begin position="4103"/>
        <end position="4140"/>
    </location>
</feature>
<feature type="compositionally biased region" description="Basic and acidic residues" evidence="1">
    <location>
        <begin position="3164"/>
        <end position="3174"/>
    </location>
</feature>
<sequence length="4382" mass="485491">MPLRCALIGSVAIKPIRKEKHCIPGEVSSTTSHDIIETERLNEAPTVSCSGNLVVNNASAYENAREVGTVEILERRELRQPVVMAERCFQPGKLLLGIDYSDDENEDDVAERSREHIAAGSDVGDDDGVSNGCFIPMVGGYSKVVEEATSSTEVFQRLQSLENVAAAEALSHVEPAPVVLVGRVDRTANVAAVSDDAPTCSKYANSNATNATVMKENIQKEGALEFRRGKSLKITIKDFASANNIGRGKDTPEDRLREDMESSAPAFGLLAGLRHEDEQQQVNDENEDESSRKIAPLSREGPKTVSKETQDTHSEYLPTEDDEMAAIDQMLADIDENLRESHEFNKKYMKAKNTTGVAVKLTENVQNEHDLINTAVHNLDKNVIASNCKKIEGAAPSKTVLTHTNDEDLFLDVCEPVSELAKSSNVGSEVEANVAAMETNSAELAEDISSNDYSNSSLCEKSVEKLKKLEGETLEISNDVNSEETEEVITMVCAESEGLNRNNHTFEENSSDLDVACSNKTSKSTQENYEEEAMDGNVQNNEEIESNQESDILNDMCPRDVKTLTHLSDNTQTKACEGSPENEKRQLQDEDNTETADLEKNALVITHLQEKSMETDIGDEFPDSDINKSDLSEINAEVEVEETDITPELIAEERTKDVEVLVKPVDDVNNSTELTLSERKISSQIDVDQTKFTELVSSEKQSNIVTPEMDTELELSFQRVENIDNLTKGIFNDENVITNKNAEAEKCDLDTEIVLESRTVVDDTEDVEKNDSDKTREESPKTISKHSEKSNEHAFVDDNASLSTEVTESYSEPCTPSEFVEANEMVSVDDIETSGMYKLDANDIVEETVVAMKDTIESENETEATLILENKTTQIVEEIFNTAKEKRTVEPEVLELDLKGRDIEHHDSTSEESVNKEESTKQSQELVKKLDSRIEEVAEMVESLPLAETTSLLQSTTIIQVNERKADEIQSTDIETPMLVVKSKDMECHEVSDAVTISNEERDAIQLANGNSYSSVEVEAETEPLETVGKIKNTHEDKVLTASKIEEVTVVTEEIVKDDATNDAINETSLLQNVTKFQVNERSSDSEDITNKSPLQLELDVERAEVGDSAPNNNSQPQKVLVTDLQISNQDLPESVCITMKEGFESADVKTLPISHEIIVSAPKEIEEVMDEEVIEELLETEEHIKTNWVANQELVNDSEISTEVTSEINELQKTTETTADTEVVTDDSIEETPGNRDDSLGEQFTELNDSQTKECNDGNASNKGKNYTEHTIHALTETHESLRCKIPLENDFLSTEDEATDETASEVEVRPYTYNETNDSGVIDSEVVESLAGEEITKSIALNVVEAETCSLEITRKERKQSIESQIEEVSEIENSQTDSTIESQDQEQLGDMNSKETSVDSTNKLTTESRVVALSNSTSVITPDLDALGNVLPTESFHEDSDQNANISKEKCKVVIESSELEVKEIAKEKPSNNDVSESCGFSTADKQVEETSSVEDLQVDEENIDKSTVRANDVASVADAEDLVEEVDTLKDGAEEPAQYESDTSKIPDVSTKTRNAEEEQVEIELTTESLHENDENISTLKDLKSDDVSESEHETADTNSLNNNNTSSVAIDTLSEDVTARKSDVEIVKTCSKQKLKLKSKPHKLIKTDLLEKSTTSSSKKISKLKAVRNSKKRLLTEDASGKLRFKRRVSPCNDSNKDLDKVEEFKKAEELADNIAKLVIKENVEAETTEQCDSIKQDIESRSVEDNAGITKNQTLDDINAEAEPEMLKAEPELSEDCATFQRLPAEYNSEEILAVATLINMRNKYTSSTYMDEDNVVVEIPQEINRDEGAEKNEAIVEPGSKKISTKQGLVKKKVRFDEDNLLELMNEKYKALKKVKKSAKKIEKSRKAEGALLSGAGGGKKYVKRRLLEMTTKISTNEADYIIDHNDEELSDLKKKRGRKNSAHEEEQLTHKMDELNDTLKIESAGNENPIYPVLLTSRRETETTTDAKLSKSTKNRARSLKCDAPTISGIEDVGSDFIVPDDEVEPLSTETYEKPPVPKENIFKVSRVCVDGTKIKFKITPTEVINKEKPVIVEKLQKPEVSVINKAEQRAIKENISEQAALMKTRKVTVKLKRVKMPLYATAISKRGIFGSRVQYTTPTDSEEPDLIVPESPTKFNKREESPTKYKKRKEHAFILSESRTKREEIDSILSESPTKSKKREELVTILTESPTKFEKRKEHEPFIIESPTKYKKSKLESGIGSSESNATNSDALPIATGNVSCKSLGKTSHRKHRAKSPNKNKTSVKRDISSELSELSTIQDTDNIGTLSNGESINIKDALIDKLSPTKDLSLESTSLENTGVAENADLLKNQDSSAKITMKSAHKKRPAKTSIEEMSPTKDLSLESTSFENTGVSENADSSQKQDSNAKITVKHKKRLAKSPSKTKSLVLPTTGEDVSTSKEAHNKKTTNLRNDSMEKRTCMNEISTIMDVTNVQTQDLSPSKDSPLAESSFNIESIVSPERLENKGVEKTKDSSANITKKASRKNRVVKSSFKIKLPISSFTTRKISNNDALLNAETTIKDSNITITKTDTSIEETSIPMESTNRKESALQETSSNKKLRTAEKLETLDVITNRENVEYKVSNLSADLVRNTPEKTTSLQDHMLSDAEIKTEPFEDIQIKEEEDSCEPPLDMAQSYLNVDNIRHAKEFILKPCDVILTEAKINEQADAHRGFRKQRNKKSVRVVETSSNRYKTRRNNASTRDILKSADSENLETTENIIPTLNEDAPIKELEVESNQQETSKVQKELQAITIREDMEKSKEPQAETRKDDKERNKDVTNAETAIPVEKEIQLNATTSRTDVETEDHASSITDNVIAELKLLSPESLQNTEDDKEQINLISCSENAAVANVVDTEKEQDSQSTTNAESICKVENTDEEQKTAQLLDSSIDIVLGNATFTKKPLTPKKNGLSSTPEAVVSNLVQNATDTVAEVNKSDDISETISTKNRLDDLTAEKVNSVLEKMLENKNNLLKDNKNQAITDLNVRPIIRRQTNTEEEGLRKSSNRSSLNSVKQISAKVPDALFADDESESSNADDSTSDEQFFAPILSLDDLLSKKDEPTADITTHTYTPTQEQVEQDTDAGQSHDGLGTPNFTVELEVETTQASDENSQSANGNRKVESQSEESGKCVASEELNAHLEETDANFSLSAIADISTIDIPSDLNINNEYPDLLDAMLFEQVRQSIDCMISGTNSAKKWSQDSFATTQAAVNFNQAETAVRTDAPPSVPNTQENDVIATNDKTVTANEDGIGIGQETFLGTISSLDVVEVPTTGFDLVGSFTIADFLSDAGSDLFAFPELDKTQSRSNSFSAESNLCETPPPPAIDTDIEADKEISNDKKDEEPIQTPTNHNTNSVACDHSYNKDINEVEKQRTKVRKKSTSSHTSTPTAAQSSTKSATPSPLNNSDMLHVFSRAKCAPKPFWKAKRSEEIKTSTPKKEETTPNTQNTPFQTPAVTAKRAITPSPITIKNPEEKQTVFSMPALELVIEQNGLEQEITATSSNNALSATIANTKTETLTNLNENISKPVDDVSLPSNPVIETVKADGLEQVLPQMLPTSAECEAVTPFTRPPKRASTPIEITEVITKPAPLIVQPIIRIQSQSNRLERIDPSSSSSQQAFPLLTPESQPNLTDVSNVSQIEVNDICRPERDSTPTLDEHSKDDYELSTPNKSLTIKELTHTGKARQSTTQLEQPPAKRLCVENVNKTITTNDIFDMLKSEEKSPKENQLAQSSTSTTKTKDLTNTKIVDSKSKQIEIELPVMKAVDANLNTNTVAAVSDTSNNTDLIPSKVESKSTLSYIQNSQIEGEKKNAEGSASNQQIVKNPTKQKYEKITPSQEPMLISKENLIALRKREQAAKNMSTLMITEHLEHLQPLSPVGTPEKCSIKIADTKSLSEKLKSSPARRVEESKEENIAPITLKITKDSLSQPSANQSDERQQTRKPVQSKNSRFTTKLNPNESSVTPVTPSTYEHTSSARSSIAPSRKQKGSNASPVIFNASPCAKSIIDTNPNKTPDNLPIAEVINRSETRNTSPCQTATIPPRTRVPTKPILAVKPTLHPQNANRNHPYQRTQTPPNTLNTHNTSKLTPQRPQSRDSLPATHENVSNKKRKPPKSVDKTTPQRYASTITTLPPSMQSRPTPSHQSTFDAPLTIADLSSIKLTDEDEAEIARKLEAYRSTLPQPKSYGAHKENKRLVGLQEEKLRLEYAENRRKAQQLRDTQRHKRKSQPETYEAHYKKFAMHSGRSEATNSSNSNNSSKSSGSASVGAGHHQSSSKQHHLHREYVNKFGEIEKLVKEENVTTDKKPKRSVPLTASTAWEPKMPTGDELIELLCRTKKS</sequence>
<feature type="region of interest" description="Disordered" evidence="1">
    <location>
        <begin position="568"/>
        <end position="597"/>
    </location>
</feature>
<feature type="region of interest" description="Disordered" evidence="1">
    <location>
        <begin position="3764"/>
        <end position="3785"/>
    </location>
</feature>
<feature type="compositionally biased region" description="Basic and acidic residues" evidence="1">
    <location>
        <begin position="2803"/>
        <end position="2827"/>
    </location>
</feature>
<feature type="compositionally biased region" description="Polar residues" evidence="1">
    <location>
        <begin position="2248"/>
        <end position="2259"/>
    </location>
</feature>
<feature type="region of interest" description="Disordered" evidence="1">
    <location>
        <begin position="763"/>
        <end position="799"/>
    </location>
</feature>
<reference evidence="2" key="1">
    <citation type="submission" date="2014-11" db="EMBL/GenBank/DDBJ databases">
        <authorList>
            <person name="Geib S."/>
        </authorList>
    </citation>
    <scope>NUCLEOTIDE SEQUENCE</scope>
</reference>
<feature type="compositionally biased region" description="Basic and acidic residues" evidence="1">
    <location>
        <begin position="1585"/>
        <end position="1600"/>
    </location>
</feature>
<feature type="compositionally biased region" description="Polar residues" evidence="1">
    <location>
        <begin position="4074"/>
        <end position="4083"/>
    </location>
</feature>
<feature type="compositionally biased region" description="Low complexity" evidence="1">
    <location>
        <begin position="3488"/>
        <end position="3499"/>
    </location>
</feature>
<feature type="compositionally biased region" description="Low complexity" evidence="1">
    <location>
        <begin position="4290"/>
        <end position="4319"/>
    </location>
</feature>
<feature type="region of interest" description="Disordered" evidence="1">
    <location>
        <begin position="4068"/>
        <end position="4167"/>
    </location>
</feature>
<feature type="compositionally biased region" description="Basic and acidic residues" evidence="1">
    <location>
        <begin position="3692"/>
        <end position="3709"/>
    </location>
</feature>
<feature type="compositionally biased region" description="Low complexity" evidence="1">
    <location>
        <begin position="3428"/>
        <end position="3448"/>
    </location>
</feature>
<feature type="region of interest" description="Disordered" evidence="1">
    <location>
        <begin position="4172"/>
        <end position="4191"/>
    </location>
</feature>
<feature type="compositionally biased region" description="Polar residues" evidence="1">
    <location>
        <begin position="1475"/>
        <end position="1497"/>
    </location>
</feature>
<feature type="compositionally biased region" description="Basic and acidic residues" evidence="1">
    <location>
        <begin position="3942"/>
        <end position="3958"/>
    </location>
</feature>
<feature type="compositionally biased region" description="Basic and acidic residues" evidence="1">
    <location>
        <begin position="3472"/>
        <end position="3487"/>
    </location>
</feature>
<feature type="compositionally biased region" description="Polar residues" evidence="1">
    <location>
        <begin position="1379"/>
        <end position="1389"/>
    </location>
</feature>
<feature type="region of interest" description="Disordered" evidence="1">
    <location>
        <begin position="2146"/>
        <end position="2177"/>
    </location>
</feature>
<feature type="region of interest" description="Disordered" evidence="1">
    <location>
        <begin position="4342"/>
        <end position="4365"/>
    </location>
</feature>
<feature type="region of interest" description="Disordered" evidence="1">
    <location>
        <begin position="3349"/>
        <end position="3452"/>
    </location>
</feature>
<dbReference type="EMBL" id="GBXI01006186">
    <property type="protein sequence ID" value="JAD08106.1"/>
    <property type="molecule type" value="Transcribed_RNA"/>
</dbReference>
<feature type="compositionally biased region" description="Low complexity" evidence="1">
    <location>
        <begin position="1602"/>
        <end position="1611"/>
    </location>
</feature>
<feature type="region of interest" description="Disordered" evidence="1">
    <location>
        <begin position="3654"/>
        <end position="3675"/>
    </location>
</feature>
<protein>
    <submittedName>
        <fullName evidence="2">Uncharacterized protein</fullName>
    </submittedName>
</protein>
<feature type="region of interest" description="Disordered" evidence="1">
    <location>
        <begin position="4255"/>
        <end position="4324"/>
    </location>
</feature>
<feature type="compositionally biased region" description="Polar residues" evidence="1">
    <location>
        <begin position="3351"/>
        <end position="3363"/>
    </location>
</feature>
<feature type="region of interest" description="Disordered" evidence="1">
    <location>
        <begin position="278"/>
        <end position="320"/>
    </location>
</feature>
<feature type="compositionally biased region" description="Basic and acidic residues" evidence="1">
    <location>
        <begin position="3407"/>
        <end position="3419"/>
    </location>
</feature>
<evidence type="ECO:0000313" key="2">
    <source>
        <dbReference type="EMBL" id="JAD08106.1"/>
    </source>
</evidence>
<feature type="region of interest" description="Disordered" evidence="1">
    <location>
        <begin position="3110"/>
        <end position="3177"/>
    </location>
</feature>
<proteinExistence type="predicted"/>
<feature type="compositionally biased region" description="Polar residues" evidence="1">
    <location>
        <begin position="3969"/>
        <end position="3978"/>
    </location>
</feature>
<feature type="region of interest" description="Disordered" evidence="1">
    <location>
        <begin position="897"/>
        <end position="926"/>
    </location>
</feature>
<organism evidence="2">
    <name type="scientific">Zeugodacus cucurbitae</name>
    <name type="common">Melon fruit fly</name>
    <name type="synonym">Bactrocera cucurbitae</name>
    <dbReference type="NCBI Taxonomy" id="28588"/>
    <lineage>
        <taxon>Eukaryota</taxon>
        <taxon>Metazoa</taxon>
        <taxon>Ecdysozoa</taxon>
        <taxon>Arthropoda</taxon>
        <taxon>Hexapoda</taxon>
        <taxon>Insecta</taxon>
        <taxon>Pterygota</taxon>
        <taxon>Neoptera</taxon>
        <taxon>Endopterygota</taxon>
        <taxon>Diptera</taxon>
        <taxon>Brachycera</taxon>
        <taxon>Muscomorpha</taxon>
        <taxon>Tephritoidea</taxon>
        <taxon>Tephritidae</taxon>
        <taxon>Zeugodacus</taxon>
        <taxon>Zeugodacus</taxon>
    </lineage>
</organism>
<feature type="compositionally biased region" description="Polar residues" evidence="1">
    <location>
        <begin position="3392"/>
        <end position="3402"/>
    </location>
</feature>
<feature type="compositionally biased region" description="Polar residues" evidence="1">
    <location>
        <begin position="3148"/>
        <end position="3162"/>
    </location>
</feature>
<feature type="region of interest" description="Disordered" evidence="1">
    <location>
        <begin position="2361"/>
        <end position="2455"/>
    </location>
</feature>
<feature type="compositionally biased region" description="Polar residues" evidence="1">
    <location>
        <begin position="3986"/>
        <end position="4026"/>
    </location>
</feature>
<reference evidence="2" key="2">
    <citation type="journal article" date="2015" name="Gigascience">
        <title>Reconstructing a comprehensive transcriptome assembly of a white-pupal translocated strain of the pest fruit fly Bactrocera cucurbitae.</title>
        <authorList>
            <person name="Sim S.B."/>
            <person name="Calla B."/>
            <person name="Hall B."/>
            <person name="DeRego T."/>
            <person name="Geib S.M."/>
        </authorList>
    </citation>
    <scope>NUCLEOTIDE SEQUENCE</scope>
</reference>
<feature type="region of interest" description="Disordered" evidence="1">
    <location>
        <begin position="2803"/>
        <end position="2835"/>
    </location>
</feature>
<feature type="region of interest" description="Disordered" evidence="1">
    <location>
        <begin position="3469"/>
        <end position="3501"/>
    </location>
</feature>
<gene>
    <name evidence="2" type="ORF">g.38412</name>
</gene>
<accession>A0A0A1XAZ1</accession>
<feature type="region of interest" description="Disordered" evidence="1">
    <location>
        <begin position="1359"/>
        <end position="1405"/>
    </location>
</feature>